<dbReference type="RefSeq" id="WP_191188167.1">
    <property type="nucleotide sequence ID" value="NZ_JACWMY010000003.1"/>
</dbReference>
<accession>A0ABR7WMG8</accession>
<evidence type="ECO:0000313" key="3">
    <source>
        <dbReference type="EMBL" id="MBD1363492.1"/>
    </source>
</evidence>
<dbReference type="InterPro" id="IPR001478">
    <property type="entry name" value="PDZ"/>
</dbReference>
<evidence type="ECO:0000313" key="4">
    <source>
        <dbReference type="Proteomes" id="UP000606600"/>
    </source>
</evidence>
<dbReference type="PROSITE" id="PS50106">
    <property type="entry name" value="PDZ"/>
    <property type="match status" value="1"/>
</dbReference>
<feature type="domain" description="PDZ" evidence="2">
    <location>
        <begin position="353"/>
        <end position="423"/>
    </location>
</feature>
<keyword evidence="4" id="KW-1185">Reference proteome</keyword>
<dbReference type="SMART" id="SM00228">
    <property type="entry name" value="PDZ"/>
    <property type="match status" value="1"/>
</dbReference>
<keyword evidence="1" id="KW-0472">Membrane</keyword>
<dbReference type="Pfam" id="PF13650">
    <property type="entry name" value="Asp_protease_2"/>
    <property type="match status" value="1"/>
</dbReference>
<comment type="caution">
    <text evidence="3">The sequence shown here is derived from an EMBL/GenBank/DDBJ whole genome shotgun (WGS) entry which is preliminary data.</text>
</comment>
<organism evidence="3 4">
    <name type="scientific">Mucilaginibacter pankratovii</name>
    <dbReference type="NCBI Taxonomy" id="2772110"/>
    <lineage>
        <taxon>Bacteria</taxon>
        <taxon>Pseudomonadati</taxon>
        <taxon>Bacteroidota</taxon>
        <taxon>Sphingobacteriia</taxon>
        <taxon>Sphingobacteriales</taxon>
        <taxon>Sphingobacteriaceae</taxon>
        <taxon>Mucilaginibacter</taxon>
    </lineage>
</organism>
<dbReference type="Pfam" id="PF17820">
    <property type="entry name" value="PDZ_6"/>
    <property type="match status" value="1"/>
</dbReference>
<sequence>MPFYIVTGVFTLVNNGVHLATNFTRLLAVVHIFKKRAFWLTAIFCCFYLFSSAQYFAVDSNRKNVSIPFRLIRNMVVIKMQINNKGPFNFVLDTGVGLMIMTDPTMVDSINLSQKRTIKISGLGEDGDYEAFVTTPLKLEIPGLSSHGVSSAILKKDYFSLSSYVGMPIHGLIGWDFFNNLAVKITFSDSTLTVCRPKDLKGTKKSQKIPITIEDKKPYLETMVTFPDGRSGKNKLVIDLGAGHPLSLENLQKTNGLPKTYIRANLGVALNGPISGYISRINEIELGKYKVKNVITSFPDIATEARSYSIARDGNLGIGILKKFNVIFDYSNNALYLKPNQTYNEPFEHDMSGIEYYSTGDNLDHLVVSRVEPNSPADEIGLQRNDEIVSINFKPVAKMSVEEVDNLLKSKTDRSILLEVYHDKRYDRVILTLRRRI</sequence>
<dbReference type="Gene3D" id="2.40.70.10">
    <property type="entry name" value="Acid Proteases"/>
    <property type="match status" value="2"/>
</dbReference>
<dbReference type="InterPro" id="IPR036034">
    <property type="entry name" value="PDZ_sf"/>
</dbReference>
<evidence type="ECO:0000256" key="1">
    <source>
        <dbReference type="SAM" id="Phobius"/>
    </source>
</evidence>
<reference evidence="3 4" key="1">
    <citation type="submission" date="2020-09" db="EMBL/GenBank/DDBJ databases">
        <title>Novel species of Mucilaginibacter isolated from a glacier on the Tibetan Plateau.</title>
        <authorList>
            <person name="Liu Q."/>
            <person name="Xin Y.-H."/>
        </authorList>
    </citation>
    <scope>NUCLEOTIDE SEQUENCE [LARGE SCALE GENOMIC DNA]</scope>
    <source>
        <strain evidence="3 4">ZT4R22</strain>
    </source>
</reference>
<dbReference type="EMBL" id="JACWMY010000003">
    <property type="protein sequence ID" value="MBD1363492.1"/>
    <property type="molecule type" value="Genomic_DNA"/>
</dbReference>
<dbReference type="SUPFAM" id="SSF50156">
    <property type="entry name" value="PDZ domain-like"/>
    <property type="match status" value="1"/>
</dbReference>
<dbReference type="Proteomes" id="UP000606600">
    <property type="component" value="Unassembled WGS sequence"/>
</dbReference>
<dbReference type="InterPro" id="IPR021109">
    <property type="entry name" value="Peptidase_aspartic_dom_sf"/>
</dbReference>
<dbReference type="Gene3D" id="2.30.42.10">
    <property type="match status" value="1"/>
</dbReference>
<dbReference type="GO" id="GO:0008233">
    <property type="term" value="F:peptidase activity"/>
    <property type="evidence" value="ECO:0007669"/>
    <property type="project" value="UniProtKB-KW"/>
</dbReference>
<keyword evidence="1" id="KW-0812">Transmembrane</keyword>
<dbReference type="GO" id="GO:0006508">
    <property type="term" value="P:proteolysis"/>
    <property type="evidence" value="ECO:0007669"/>
    <property type="project" value="UniProtKB-KW"/>
</dbReference>
<gene>
    <name evidence="3" type="ORF">IDJ77_06700</name>
</gene>
<keyword evidence="1" id="KW-1133">Transmembrane helix</keyword>
<evidence type="ECO:0000259" key="2">
    <source>
        <dbReference type="PROSITE" id="PS50106"/>
    </source>
</evidence>
<name>A0ABR7WMG8_9SPHI</name>
<dbReference type="InterPro" id="IPR041489">
    <property type="entry name" value="PDZ_6"/>
</dbReference>
<protein>
    <submittedName>
        <fullName evidence="3">Aspartyl protease family protein</fullName>
    </submittedName>
</protein>
<feature type="transmembrane region" description="Helical" evidence="1">
    <location>
        <begin position="37"/>
        <end position="57"/>
    </location>
</feature>
<proteinExistence type="predicted"/>
<keyword evidence="3" id="KW-0378">Hydrolase</keyword>
<keyword evidence="3" id="KW-0645">Protease</keyword>